<gene>
    <name evidence="2" type="primary">DPP6</name>
    <name evidence="2" type="ORF">EVAR_10082_1</name>
</gene>
<dbReference type="OrthoDB" id="16520at2759"/>
<evidence type="ECO:0000313" key="3">
    <source>
        <dbReference type="Proteomes" id="UP000299102"/>
    </source>
</evidence>
<proteinExistence type="predicted"/>
<evidence type="ECO:0000256" key="1">
    <source>
        <dbReference type="SAM" id="Phobius"/>
    </source>
</evidence>
<keyword evidence="3" id="KW-1185">Reference proteome</keyword>
<sequence>MQSIRNENISHFVPQELAAATPTQRNWRGILIALLVIAAVLGLIVFSIALLTPPGDGARVKGKRVQRIDVISGKYKSDPFNGTWLSGMWTISLTIKEINRRYKSGGVDSLRVTRVWADNVYDVSLPFRWRRWSLNELRPPVFYATTPLVPDPGPWSHRIRGTDEPGHETDYVIAFVLGGVGARVLIYVRRTRAAREPVPCRIHRASLEPAGAGARHRYKYCGVFRRSSCTRDSYFLLSRSYECSNPERGNKNMYTHACYDSSRIIYQIR</sequence>
<name>A0A4C1TRA0_EUMVA</name>
<keyword evidence="1" id="KW-0472">Membrane</keyword>
<dbReference type="Proteomes" id="UP000299102">
    <property type="component" value="Unassembled WGS sequence"/>
</dbReference>
<dbReference type="GO" id="GO:0004177">
    <property type="term" value="F:aminopeptidase activity"/>
    <property type="evidence" value="ECO:0007669"/>
    <property type="project" value="UniProtKB-KW"/>
</dbReference>
<keyword evidence="2" id="KW-0031">Aminopeptidase</keyword>
<feature type="transmembrane region" description="Helical" evidence="1">
    <location>
        <begin position="30"/>
        <end position="51"/>
    </location>
</feature>
<comment type="caution">
    <text evidence="2">The sequence shown here is derived from an EMBL/GenBank/DDBJ whole genome shotgun (WGS) entry which is preliminary data.</text>
</comment>
<keyword evidence="1" id="KW-1133">Transmembrane helix</keyword>
<organism evidence="2 3">
    <name type="scientific">Eumeta variegata</name>
    <name type="common">Bagworm moth</name>
    <name type="synonym">Eumeta japonica</name>
    <dbReference type="NCBI Taxonomy" id="151549"/>
    <lineage>
        <taxon>Eukaryota</taxon>
        <taxon>Metazoa</taxon>
        <taxon>Ecdysozoa</taxon>
        <taxon>Arthropoda</taxon>
        <taxon>Hexapoda</taxon>
        <taxon>Insecta</taxon>
        <taxon>Pterygota</taxon>
        <taxon>Neoptera</taxon>
        <taxon>Endopterygota</taxon>
        <taxon>Lepidoptera</taxon>
        <taxon>Glossata</taxon>
        <taxon>Ditrysia</taxon>
        <taxon>Tineoidea</taxon>
        <taxon>Psychidae</taxon>
        <taxon>Oiketicinae</taxon>
        <taxon>Eumeta</taxon>
    </lineage>
</organism>
<dbReference type="AlphaFoldDB" id="A0A4C1TRA0"/>
<dbReference type="STRING" id="151549.A0A4C1TRA0"/>
<evidence type="ECO:0000313" key="2">
    <source>
        <dbReference type="EMBL" id="GBP16515.1"/>
    </source>
</evidence>
<dbReference type="EMBL" id="BGZK01000079">
    <property type="protein sequence ID" value="GBP16515.1"/>
    <property type="molecule type" value="Genomic_DNA"/>
</dbReference>
<keyword evidence="2" id="KW-0378">Hydrolase</keyword>
<protein>
    <submittedName>
        <fullName evidence="2">Dipeptidyl aminopeptidase-like protein 6</fullName>
    </submittedName>
</protein>
<accession>A0A4C1TRA0</accession>
<feature type="transmembrane region" description="Helical" evidence="1">
    <location>
        <begin position="171"/>
        <end position="188"/>
    </location>
</feature>
<reference evidence="2 3" key="1">
    <citation type="journal article" date="2019" name="Commun. Biol.">
        <title>The bagworm genome reveals a unique fibroin gene that provides high tensile strength.</title>
        <authorList>
            <person name="Kono N."/>
            <person name="Nakamura H."/>
            <person name="Ohtoshi R."/>
            <person name="Tomita M."/>
            <person name="Numata K."/>
            <person name="Arakawa K."/>
        </authorList>
    </citation>
    <scope>NUCLEOTIDE SEQUENCE [LARGE SCALE GENOMIC DNA]</scope>
</reference>
<keyword evidence="2" id="KW-0645">Protease</keyword>
<keyword evidence="1" id="KW-0812">Transmembrane</keyword>